<evidence type="ECO:0000313" key="3">
    <source>
        <dbReference type="Proteomes" id="UP000230481"/>
    </source>
</evidence>
<accession>A0A2M6WVI3</accession>
<keyword evidence="1" id="KW-0812">Transmembrane</keyword>
<dbReference type="EMBL" id="PFAA01000025">
    <property type="protein sequence ID" value="PIT96798.1"/>
    <property type="molecule type" value="Genomic_DNA"/>
</dbReference>
<protein>
    <submittedName>
        <fullName evidence="2">Uncharacterized protein</fullName>
    </submittedName>
</protein>
<dbReference type="Proteomes" id="UP000230481">
    <property type="component" value="Unassembled WGS sequence"/>
</dbReference>
<keyword evidence="1" id="KW-0472">Membrane</keyword>
<feature type="transmembrane region" description="Helical" evidence="1">
    <location>
        <begin position="16"/>
        <end position="35"/>
    </location>
</feature>
<comment type="caution">
    <text evidence="2">The sequence shown here is derived from an EMBL/GenBank/DDBJ whole genome shotgun (WGS) entry which is preliminary data.</text>
</comment>
<dbReference type="AlphaFoldDB" id="A0A2M6WVI3"/>
<reference evidence="3" key="1">
    <citation type="submission" date="2017-09" db="EMBL/GenBank/DDBJ databases">
        <title>Depth-based differentiation of microbial function through sediment-hosted aquifers and enrichment of novel symbionts in the deep terrestrial subsurface.</title>
        <authorList>
            <person name="Probst A.J."/>
            <person name="Ladd B."/>
            <person name="Jarett J.K."/>
            <person name="Geller-Mcgrath D.E."/>
            <person name="Sieber C.M.K."/>
            <person name="Emerson J.B."/>
            <person name="Anantharaman K."/>
            <person name="Thomas B.C."/>
            <person name="Malmstrom R."/>
            <person name="Stieglmeier M."/>
            <person name="Klingl A."/>
            <person name="Woyke T."/>
            <person name="Ryan C.M."/>
            <person name="Banfield J.F."/>
        </authorList>
    </citation>
    <scope>NUCLEOTIDE SEQUENCE [LARGE SCALE GENOMIC DNA]</scope>
</reference>
<sequence>MKRQTIFEPNFKKIHNIFFIFAVFLAISVLFYSTFFTDGIKQAKAGISQNVSGWAWGDNFGWISFNCTDTDICGSVDYGVNTAIDGDMSGYAWSDNAGWITFNESDLVNCPSGACKAKLAGNNLQGWARALSYGDGWDGWISLNGLGYGITLNGNNLEEFAWDSSDINGQAIGHGWINFNPSFGGVIVTPDTAIAVDLNANPTTVASGDNSTLSWTSENAISCVASVGWSGSKALSGSEVVGPHTSDTVYRITCNNALSSANDDATVFVSSLTYQCSDGIDNDGDGKIDVADPGCYDTGAYDPTDDNETDTLSQCSNFFDDDGDGLIDYPNDPGCSGASDSKEFNIIFEEF</sequence>
<keyword evidence="1" id="KW-1133">Transmembrane helix</keyword>
<proteinExistence type="predicted"/>
<organism evidence="2 3">
    <name type="scientific">Candidatus Campbellbacteria bacterium CG10_big_fil_rev_8_21_14_0_10_35_52</name>
    <dbReference type="NCBI Taxonomy" id="1974527"/>
    <lineage>
        <taxon>Bacteria</taxon>
        <taxon>Candidatus Campbelliibacteriota</taxon>
    </lineage>
</organism>
<gene>
    <name evidence="2" type="ORF">COT82_01255</name>
</gene>
<evidence type="ECO:0000313" key="2">
    <source>
        <dbReference type="EMBL" id="PIT96798.1"/>
    </source>
</evidence>
<evidence type="ECO:0000256" key="1">
    <source>
        <dbReference type="SAM" id="Phobius"/>
    </source>
</evidence>
<name>A0A2M6WVI3_9BACT</name>